<sequence>MDTPITHINLFNAMLALYVIGYQISICSDWSWIPMNKEDYQLPYQDKWSRTT</sequence>
<proteinExistence type="predicted"/>
<protein>
    <submittedName>
        <fullName evidence="1">Uncharacterized protein</fullName>
    </submittedName>
</protein>
<dbReference type="EMBL" id="CP000553">
    <property type="protein sequence ID" value="ABM75306.1"/>
    <property type="molecule type" value="Genomic_DNA"/>
</dbReference>
<reference evidence="2" key="1">
    <citation type="journal article" date="2007" name="PLoS Genet.">
        <title>Patterns and implications of gene gain and loss in the evolution of Prochlorococcus.</title>
        <authorList>
            <person name="Kettler G.C."/>
            <person name="Martiny A.C."/>
            <person name="Huang K."/>
            <person name="Zucker J."/>
            <person name="Coleman M.L."/>
            <person name="Rodrigue S."/>
            <person name="Chen F."/>
            <person name="Lapidus A."/>
            <person name="Ferriera S."/>
            <person name="Johnson J."/>
            <person name="Steglich C."/>
            <person name="Church G.M."/>
            <person name="Richardson P."/>
            <person name="Chisholm S.W."/>
        </authorList>
    </citation>
    <scope>NUCLEOTIDE SEQUENCE [LARGE SCALE GENOMIC DNA]</scope>
    <source>
        <strain evidence="2">NATL1A</strain>
    </source>
</reference>
<dbReference type="RefSeq" id="WP_011295083.1">
    <property type="nucleotide sequence ID" value="NC_008819.1"/>
</dbReference>
<evidence type="ECO:0000313" key="2">
    <source>
        <dbReference type="Proteomes" id="UP000002592"/>
    </source>
</evidence>
<dbReference type="Proteomes" id="UP000002592">
    <property type="component" value="Chromosome"/>
</dbReference>
<gene>
    <name evidence="1" type="ordered locus">NATL1_07481</name>
</gene>
<dbReference type="KEGG" id="pme:NATL1_07481"/>
<evidence type="ECO:0000313" key="1">
    <source>
        <dbReference type="EMBL" id="ABM75306.1"/>
    </source>
</evidence>
<accession>A2C1E6</accession>
<dbReference type="AlphaFoldDB" id="A2C1E6"/>
<dbReference type="HOGENOM" id="CLU_3083477_0_0_3"/>
<organism evidence="1 2">
    <name type="scientific">Prochlorococcus marinus (strain NATL1A)</name>
    <dbReference type="NCBI Taxonomy" id="167555"/>
    <lineage>
        <taxon>Bacteria</taxon>
        <taxon>Bacillati</taxon>
        <taxon>Cyanobacteriota</taxon>
        <taxon>Cyanophyceae</taxon>
        <taxon>Synechococcales</taxon>
        <taxon>Prochlorococcaceae</taxon>
        <taxon>Prochlorococcus</taxon>
    </lineage>
</organism>
<name>A2C1E6_PROM1</name>
<dbReference type="eggNOG" id="ENOG5030VPK">
    <property type="taxonomic scope" value="Bacteria"/>
</dbReference>